<dbReference type="AlphaFoldDB" id="A0A3R0XND4"/>
<dbReference type="EMBL" id="RVHM01000059">
    <property type="protein sequence ID" value="MLU99878.1"/>
    <property type="molecule type" value="Genomic_DNA"/>
</dbReference>
<accession>A0A3R0XND4</accession>
<evidence type="ECO:0000256" key="1">
    <source>
        <dbReference type="SAM" id="SignalP"/>
    </source>
</evidence>
<proteinExistence type="predicted"/>
<dbReference type="Proteomes" id="UP000885374">
    <property type="component" value="Unassembled WGS sequence"/>
</dbReference>
<organism evidence="2">
    <name type="scientific">Salmonella enterica I</name>
    <dbReference type="NCBI Taxonomy" id="59201"/>
    <lineage>
        <taxon>Bacteria</taxon>
        <taxon>Pseudomonadati</taxon>
        <taxon>Pseudomonadota</taxon>
        <taxon>Gammaproteobacteria</taxon>
        <taxon>Enterobacterales</taxon>
        <taxon>Enterobacteriaceae</taxon>
        <taxon>Salmonella</taxon>
    </lineage>
</organism>
<feature type="signal peptide" evidence="1">
    <location>
        <begin position="1"/>
        <end position="21"/>
    </location>
</feature>
<sequence length="88" mass="9557">MKIMYMITVLLIYTRASMSIAAEELVPLSIKMEVVNITCLINDGVGINQQVHLPLAAPADLRAGTAKGGLAKIMVDCSNNQIYQPVLR</sequence>
<feature type="chain" id="PRO_5018525556" description="Fimbrial protein" evidence="1">
    <location>
        <begin position="22"/>
        <end position="88"/>
    </location>
</feature>
<keyword evidence="1" id="KW-0732">Signal</keyword>
<comment type="caution">
    <text evidence="2">The sequence shown here is derived from an EMBL/GenBank/DDBJ whole genome shotgun (WGS) entry which is preliminary data.</text>
</comment>
<evidence type="ECO:0000313" key="2">
    <source>
        <dbReference type="EMBL" id="MLU99878.1"/>
    </source>
</evidence>
<gene>
    <name evidence="2" type="ORF">DRU74_24750</name>
</gene>
<evidence type="ECO:0008006" key="3">
    <source>
        <dbReference type="Google" id="ProtNLM"/>
    </source>
</evidence>
<protein>
    <recommendedName>
        <fullName evidence="3">Fimbrial protein</fullName>
    </recommendedName>
</protein>
<name>A0A3R0XND4_SALET</name>
<reference evidence="2" key="1">
    <citation type="submission" date="2018-07" db="EMBL/GenBank/DDBJ databases">
        <authorList>
            <person name="Ashton P.M."/>
            <person name="Dallman T."/>
            <person name="Nair S."/>
            <person name="De Pinna E."/>
            <person name="Peters T."/>
            <person name="Grant K."/>
        </authorList>
    </citation>
    <scope>NUCLEOTIDE SEQUENCE [LARGE SCALE GENOMIC DNA]</scope>
    <source>
        <strain evidence="2">157339</strain>
    </source>
</reference>